<proteinExistence type="predicted"/>
<dbReference type="Gene3D" id="3.40.50.2000">
    <property type="entry name" value="Glycogen Phosphorylase B"/>
    <property type="match status" value="2"/>
</dbReference>
<dbReference type="EC" id="2.4.-.-" evidence="2"/>
<dbReference type="Pfam" id="PF13439">
    <property type="entry name" value="Glyco_transf_4"/>
    <property type="match status" value="1"/>
</dbReference>
<comment type="caution">
    <text evidence="2">The sequence shown here is derived from an EMBL/GenBank/DDBJ whole genome shotgun (WGS) entry which is preliminary data.</text>
</comment>
<accession>A0ABU1GIX4</accession>
<dbReference type="Proteomes" id="UP001252270">
    <property type="component" value="Unassembled WGS sequence"/>
</dbReference>
<dbReference type="InterPro" id="IPR028098">
    <property type="entry name" value="Glyco_trans_4-like_N"/>
</dbReference>
<dbReference type="PANTHER" id="PTHR12526">
    <property type="entry name" value="GLYCOSYLTRANSFERASE"/>
    <property type="match status" value="1"/>
</dbReference>
<feature type="domain" description="Glycosyltransferase subfamily 4-like N-terminal" evidence="1">
    <location>
        <begin position="13"/>
        <end position="173"/>
    </location>
</feature>
<reference evidence="2 3" key="1">
    <citation type="submission" date="2023-04" db="EMBL/GenBank/DDBJ databases">
        <title>A long-awaited taxogenomic arrangement of the family Halomonadaceae.</title>
        <authorList>
            <person name="De La Haba R."/>
            <person name="Chuvochina M."/>
            <person name="Wittouck S."/>
            <person name="Arahal D.R."/>
            <person name="Sanchez-Porro C."/>
            <person name="Hugenholtz P."/>
            <person name="Ventosa A."/>
        </authorList>
    </citation>
    <scope>NUCLEOTIDE SEQUENCE [LARGE SCALE GENOMIC DNA]</scope>
    <source>
        <strain evidence="2 3">DSM 17332</strain>
    </source>
</reference>
<dbReference type="RefSeq" id="WP_309635832.1">
    <property type="nucleotide sequence ID" value="NZ_JARWAL010000002.1"/>
</dbReference>
<protein>
    <submittedName>
        <fullName evidence="2">Glycosyltransferase</fullName>
        <ecNumber evidence="2">2.4.-.-</ecNumber>
    </submittedName>
</protein>
<evidence type="ECO:0000313" key="2">
    <source>
        <dbReference type="EMBL" id="MDR5891924.1"/>
    </source>
</evidence>
<evidence type="ECO:0000259" key="1">
    <source>
        <dbReference type="Pfam" id="PF13439"/>
    </source>
</evidence>
<keyword evidence="2" id="KW-0328">Glycosyltransferase</keyword>
<dbReference type="EMBL" id="JARWAL010000002">
    <property type="protein sequence ID" value="MDR5891924.1"/>
    <property type="molecule type" value="Genomic_DNA"/>
</dbReference>
<keyword evidence="2" id="KW-0808">Transferase</keyword>
<keyword evidence="3" id="KW-1185">Reference proteome</keyword>
<dbReference type="GO" id="GO:0016757">
    <property type="term" value="F:glycosyltransferase activity"/>
    <property type="evidence" value="ECO:0007669"/>
    <property type="project" value="UniProtKB-KW"/>
</dbReference>
<sequence>MKVVHIISGLGEGGAEATLYRLCLQDRANSHTVISMMDEGLYGERIRQTGARLVCLHMRPGRLSVSGLYRLWRLLRRERHDVVQTWMYHADLVGGVLARLAGVKRIFWGIRHSTLEPGKNSRSTILVARLCAWLSSLVPTSIICCAQNAAETHRQLGYCPDKLRVIPNGYDMELFPLSPARGQAWRQSLGIPSEVSLIGMIGRFNPQKDHYNFLCGLAGVTRARGNVAGVLVGDGLKESNAKLMAWVGELGLEKHLFLLGQRNDIPDILNALDLHVLSSSFGEGFPNVVAEAMACGTPCVATDVGDARLIIGEVGWVVPPRCSAALADAMAQALEEARHTPHIWHRRRLDCRQRIASHYSLGRMAEAYNRAWKSGCDSQALAVADRG</sequence>
<dbReference type="PANTHER" id="PTHR12526:SF630">
    <property type="entry name" value="GLYCOSYLTRANSFERASE"/>
    <property type="match status" value="1"/>
</dbReference>
<dbReference type="SUPFAM" id="SSF53756">
    <property type="entry name" value="UDP-Glycosyltransferase/glycogen phosphorylase"/>
    <property type="match status" value="1"/>
</dbReference>
<name>A0ABU1GIX4_9GAMM</name>
<gene>
    <name evidence="2" type="ORF">QC820_03785</name>
</gene>
<evidence type="ECO:0000313" key="3">
    <source>
        <dbReference type="Proteomes" id="UP001252270"/>
    </source>
</evidence>
<organism evidence="2 3">
    <name type="scientific">Halomonas mongoliensis</name>
    <dbReference type="NCBI Taxonomy" id="321265"/>
    <lineage>
        <taxon>Bacteria</taxon>
        <taxon>Pseudomonadati</taxon>
        <taxon>Pseudomonadota</taxon>
        <taxon>Gammaproteobacteria</taxon>
        <taxon>Oceanospirillales</taxon>
        <taxon>Halomonadaceae</taxon>
        <taxon>Halomonas</taxon>
    </lineage>
</organism>
<dbReference type="Pfam" id="PF13692">
    <property type="entry name" value="Glyco_trans_1_4"/>
    <property type="match status" value="1"/>
</dbReference>